<feature type="non-terminal residue" evidence="4">
    <location>
        <position position="1"/>
    </location>
</feature>
<feature type="domain" description="B30.2/SPRY" evidence="3">
    <location>
        <begin position="174"/>
        <end position="362"/>
    </location>
</feature>
<dbReference type="SMART" id="SM00449">
    <property type="entry name" value="SPRY"/>
    <property type="match status" value="1"/>
</dbReference>
<dbReference type="InterPro" id="IPR006574">
    <property type="entry name" value="PRY"/>
</dbReference>
<dbReference type="InterPro" id="IPR013320">
    <property type="entry name" value="ConA-like_dom_sf"/>
</dbReference>
<keyword evidence="2" id="KW-0677">Repeat</keyword>
<evidence type="ECO:0000313" key="4">
    <source>
        <dbReference type="EMBL" id="SBS01840.1"/>
    </source>
</evidence>
<dbReference type="AlphaFoldDB" id="A0A1A8R6Y1"/>
<dbReference type="EMBL" id="HAEI01007438">
    <property type="protein sequence ID" value="SBS01840.1"/>
    <property type="molecule type" value="Transcribed_RNA"/>
</dbReference>
<accession>A0A1A8R6Y1</accession>
<proteinExistence type="predicted"/>
<dbReference type="PRINTS" id="PR01407">
    <property type="entry name" value="BUTYPHLNCDUF"/>
</dbReference>
<dbReference type="SUPFAM" id="SSF49899">
    <property type="entry name" value="Concanavalin A-like lectins/glucanases"/>
    <property type="match status" value="1"/>
</dbReference>
<dbReference type="InterPro" id="IPR043136">
    <property type="entry name" value="B30.2/SPRY_sf"/>
</dbReference>
<keyword evidence="1" id="KW-0433">Leucine-rich repeat</keyword>
<evidence type="ECO:0000256" key="2">
    <source>
        <dbReference type="ARBA" id="ARBA00022737"/>
    </source>
</evidence>
<dbReference type="Gene3D" id="2.60.120.920">
    <property type="match status" value="1"/>
</dbReference>
<dbReference type="InterPro" id="IPR032675">
    <property type="entry name" value="LRR_dom_sf"/>
</dbReference>
<dbReference type="PANTHER" id="PTHR24106">
    <property type="entry name" value="NACHT, LRR AND CARD DOMAINS-CONTAINING"/>
    <property type="match status" value="1"/>
</dbReference>
<dbReference type="SUPFAM" id="SSF52047">
    <property type="entry name" value="RNI-like"/>
    <property type="match status" value="1"/>
</dbReference>
<dbReference type="Pfam" id="PF00622">
    <property type="entry name" value="SPRY"/>
    <property type="match status" value="1"/>
</dbReference>
<dbReference type="InterPro" id="IPR001611">
    <property type="entry name" value="Leu-rich_rpt"/>
</dbReference>
<name>A0A1A8R6Y1_9TELE</name>
<organism evidence="4">
    <name type="scientific">Nothobranchius rachovii</name>
    <name type="common">bluefin notho</name>
    <dbReference type="NCBI Taxonomy" id="451742"/>
    <lineage>
        <taxon>Eukaryota</taxon>
        <taxon>Metazoa</taxon>
        <taxon>Chordata</taxon>
        <taxon>Craniata</taxon>
        <taxon>Vertebrata</taxon>
        <taxon>Euteleostomi</taxon>
        <taxon>Actinopterygii</taxon>
        <taxon>Neopterygii</taxon>
        <taxon>Teleostei</taxon>
        <taxon>Neoteleostei</taxon>
        <taxon>Acanthomorphata</taxon>
        <taxon>Ovalentaria</taxon>
        <taxon>Atherinomorphae</taxon>
        <taxon>Cyprinodontiformes</taxon>
        <taxon>Nothobranchiidae</taxon>
        <taxon>Nothobranchius</taxon>
    </lineage>
</organism>
<dbReference type="InterPro" id="IPR003877">
    <property type="entry name" value="SPRY_dom"/>
</dbReference>
<dbReference type="InterPro" id="IPR001870">
    <property type="entry name" value="B30.2/SPRY"/>
</dbReference>
<dbReference type="Pfam" id="PF13516">
    <property type="entry name" value="LRR_6"/>
    <property type="match status" value="2"/>
</dbReference>
<dbReference type="InterPro" id="IPR003879">
    <property type="entry name" value="Butyrophylin_SPRY"/>
</dbReference>
<dbReference type="Gene3D" id="3.80.10.10">
    <property type="entry name" value="Ribonuclease Inhibitor"/>
    <property type="match status" value="1"/>
</dbReference>
<dbReference type="SMART" id="SM00368">
    <property type="entry name" value="LRR_RI"/>
    <property type="match status" value="3"/>
</dbReference>
<dbReference type="InterPro" id="IPR051261">
    <property type="entry name" value="NLR"/>
</dbReference>
<evidence type="ECO:0000259" key="3">
    <source>
        <dbReference type="PROSITE" id="PS50188"/>
    </source>
</evidence>
<protein>
    <submittedName>
        <fullName evidence="4">Si:dkey-29p23.1</fullName>
    </submittedName>
</protein>
<sequence length="362" mass="40795">EKKEYEQFTRSQWSALTFVLLTSDETLEVFDLKKYLKSEKVLLGMLPVVRVSKSALLSWCELSEESCHGLTSSVLKNASSNLTDLDLSHNDLLDSGVEQLAEGLKSRHCKLEALILSGCQVTEKGCDFLASALKSNKASNLKKLDLSYNHPGENGMRVLNDVAADSHWKLETIRFDHNGPHRLKPGLKKYGADLKFDTNTASKRLVLLENDRKVRTTKVEERVAQPTTEERFKRTQVFCDKGLKCLCYWEVEWKGHVGVAVAYEDVGRKWDSSSGFGCNEKSWSLLCSKTGGTAIHGKEKHKLTIKPSQKIAVFLDWEGGTLSFYNVISEELNLIHTFRAKFTGELFPSFWFQKGSVSLCDI</sequence>
<evidence type="ECO:0000256" key="1">
    <source>
        <dbReference type="ARBA" id="ARBA00022614"/>
    </source>
</evidence>
<reference evidence="4" key="2">
    <citation type="submission" date="2016-06" db="EMBL/GenBank/DDBJ databases">
        <title>The genome of a short-lived fish provides insights into sex chromosome evolution and the genetic control of aging.</title>
        <authorList>
            <person name="Reichwald K."/>
            <person name="Felder M."/>
            <person name="Petzold A."/>
            <person name="Koch P."/>
            <person name="Groth M."/>
            <person name="Platzer M."/>
        </authorList>
    </citation>
    <scope>NUCLEOTIDE SEQUENCE</scope>
    <source>
        <tissue evidence="4">Brain</tissue>
    </source>
</reference>
<reference evidence="4" key="1">
    <citation type="submission" date="2016-05" db="EMBL/GenBank/DDBJ databases">
        <authorList>
            <person name="Lavstsen T."/>
            <person name="Jespersen J.S."/>
        </authorList>
    </citation>
    <scope>NUCLEOTIDE SEQUENCE</scope>
    <source>
        <tissue evidence="4">Brain</tissue>
    </source>
</reference>
<gene>
    <name evidence="4" type="primary">SI:DKEY-29P23.1</name>
</gene>
<dbReference type="PROSITE" id="PS50188">
    <property type="entry name" value="B302_SPRY"/>
    <property type="match status" value="1"/>
</dbReference>
<dbReference type="SMART" id="SM00589">
    <property type="entry name" value="PRY"/>
    <property type="match status" value="1"/>
</dbReference>